<dbReference type="NCBIfam" id="TIGR00687">
    <property type="entry name" value="pyridox_kin"/>
    <property type="match status" value="1"/>
</dbReference>
<evidence type="ECO:0000256" key="3">
    <source>
        <dbReference type="ARBA" id="ARBA00022741"/>
    </source>
</evidence>
<evidence type="ECO:0000313" key="8">
    <source>
        <dbReference type="Proteomes" id="UP000435648"/>
    </source>
</evidence>
<dbReference type="InterPro" id="IPR004625">
    <property type="entry name" value="PyrdxlKinase"/>
</dbReference>
<reference evidence="7 8" key="1">
    <citation type="submission" date="2019-12" db="EMBL/GenBank/DDBJ databases">
        <title>The genome of Stappia indica PHM037.</title>
        <authorList>
            <person name="Kacar D."/>
            <person name="Galan B."/>
            <person name="Canedo L."/>
            <person name="Rodriguez P."/>
            <person name="de la Calle F."/>
            <person name="Garcia J.L."/>
        </authorList>
    </citation>
    <scope>NUCLEOTIDE SEQUENCE [LARGE SCALE GENOMIC DNA]</scope>
    <source>
        <strain evidence="7 8">PHM037</strain>
    </source>
</reference>
<dbReference type="EC" id="2.7.1.35" evidence="1"/>
<protein>
    <recommendedName>
        <fullName evidence="1">pyridoxal kinase</fullName>
        <ecNumber evidence="1">2.7.1.35</ecNumber>
    </recommendedName>
</protein>
<dbReference type="SUPFAM" id="SSF53613">
    <property type="entry name" value="Ribokinase-like"/>
    <property type="match status" value="1"/>
</dbReference>
<gene>
    <name evidence="7" type="ORF">GH266_14150</name>
</gene>
<dbReference type="GO" id="GO:0009443">
    <property type="term" value="P:pyridoxal 5'-phosphate salvage"/>
    <property type="evidence" value="ECO:0007669"/>
    <property type="project" value="InterPro"/>
</dbReference>
<sequence length="293" mass="30930">MTPPPFVISIQSQVVFGHVGNSAALFPMQAAGLEVAAIPTVIFSNTPDYPTLRGRALPPDFFCDLLQGARERGLPERADFILTGYIGSLDVALMAADFVAEAKAINPRLRYVCDPVMGDAGPGLYVPETIADVMRDRLLPLADLATPNPFELSWLTGQKIASLADLEAAQARLRMAPGAHLIATGCALEDSPAGHIESVVLGPEGPSRHPVAHLPIALPGTGDLFCGLVVAGLARGLDLPRAVELAQRLTSRALSHARALGAGEVVLSEPDFRRALLMLAPLQGARCGRTAER</sequence>
<evidence type="ECO:0000259" key="6">
    <source>
        <dbReference type="Pfam" id="PF08543"/>
    </source>
</evidence>
<keyword evidence="2 7" id="KW-0808">Transferase</keyword>
<dbReference type="Pfam" id="PF08543">
    <property type="entry name" value="Phos_pyr_kin"/>
    <property type="match status" value="1"/>
</dbReference>
<dbReference type="EMBL" id="CP046908">
    <property type="protein sequence ID" value="QGZ35529.1"/>
    <property type="molecule type" value="Genomic_DNA"/>
</dbReference>
<keyword evidence="3" id="KW-0547">Nucleotide-binding</keyword>
<accession>A0A857C9H5</accession>
<dbReference type="Proteomes" id="UP000435648">
    <property type="component" value="Chromosome"/>
</dbReference>
<dbReference type="CDD" id="cd01173">
    <property type="entry name" value="pyridoxal_pyridoxamine_kinase"/>
    <property type="match status" value="1"/>
</dbReference>
<dbReference type="PANTHER" id="PTHR10534">
    <property type="entry name" value="PYRIDOXAL KINASE"/>
    <property type="match status" value="1"/>
</dbReference>
<dbReference type="AlphaFoldDB" id="A0A857C9H5"/>
<organism evidence="7 8">
    <name type="scientific">Stappia indica</name>
    <dbReference type="NCBI Taxonomy" id="538381"/>
    <lineage>
        <taxon>Bacteria</taxon>
        <taxon>Pseudomonadati</taxon>
        <taxon>Pseudomonadota</taxon>
        <taxon>Alphaproteobacteria</taxon>
        <taxon>Hyphomicrobiales</taxon>
        <taxon>Stappiaceae</taxon>
        <taxon>Stappia</taxon>
    </lineage>
</organism>
<dbReference type="PANTHER" id="PTHR10534:SF2">
    <property type="entry name" value="PYRIDOXAL KINASE"/>
    <property type="match status" value="1"/>
</dbReference>
<dbReference type="Gene3D" id="3.40.1190.20">
    <property type="match status" value="1"/>
</dbReference>
<dbReference type="InterPro" id="IPR013749">
    <property type="entry name" value="PM/HMP-P_kinase-1"/>
</dbReference>
<evidence type="ECO:0000256" key="5">
    <source>
        <dbReference type="ARBA" id="ARBA00022840"/>
    </source>
</evidence>
<name>A0A857C9H5_9HYPH</name>
<dbReference type="GO" id="GO:0008478">
    <property type="term" value="F:pyridoxal kinase activity"/>
    <property type="evidence" value="ECO:0007669"/>
    <property type="project" value="UniProtKB-EC"/>
</dbReference>
<evidence type="ECO:0000256" key="4">
    <source>
        <dbReference type="ARBA" id="ARBA00022777"/>
    </source>
</evidence>
<dbReference type="OrthoDB" id="9800808at2"/>
<evidence type="ECO:0000313" key="7">
    <source>
        <dbReference type="EMBL" id="QGZ35529.1"/>
    </source>
</evidence>
<keyword evidence="4 7" id="KW-0418">Kinase</keyword>
<dbReference type="InterPro" id="IPR029056">
    <property type="entry name" value="Ribokinase-like"/>
</dbReference>
<keyword evidence="5" id="KW-0067">ATP-binding</keyword>
<dbReference type="RefSeq" id="WP_158194396.1">
    <property type="nucleotide sequence ID" value="NZ_CP046908.1"/>
</dbReference>
<proteinExistence type="predicted"/>
<evidence type="ECO:0000256" key="1">
    <source>
        <dbReference type="ARBA" id="ARBA00012104"/>
    </source>
</evidence>
<dbReference type="GO" id="GO:0005829">
    <property type="term" value="C:cytosol"/>
    <property type="evidence" value="ECO:0007669"/>
    <property type="project" value="TreeGrafter"/>
</dbReference>
<dbReference type="KEGG" id="siw:GH266_14150"/>
<evidence type="ECO:0000256" key="2">
    <source>
        <dbReference type="ARBA" id="ARBA00022679"/>
    </source>
</evidence>
<dbReference type="GO" id="GO:0005524">
    <property type="term" value="F:ATP binding"/>
    <property type="evidence" value="ECO:0007669"/>
    <property type="project" value="UniProtKB-KW"/>
</dbReference>
<feature type="domain" description="Pyridoxamine kinase/Phosphomethylpyrimidine kinase" evidence="6">
    <location>
        <begin position="82"/>
        <end position="264"/>
    </location>
</feature>